<proteinExistence type="predicted"/>
<protein>
    <submittedName>
        <fullName evidence="1">Uncharacterized protein</fullName>
    </submittedName>
</protein>
<reference evidence="1 2" key="1">
    <citation type="submission" date="2020-03" db="EMBL/GenBank/DDBJ databases">
        <title>Dissostichus mawsoni Genome sequencing and assembly.</title>
        <authorList>
            <person name="Park H."/>
        </authorList>
    </citation>
    <scope>NUCLEOTIDE SEQUENCE [LARGE SCALE GENOMIC DNA]</scope>
    <source>
        <strain evidence="1">DM0001</strain>
        <tissue evidence="1">Muscle</tissue>
    </source>
</reference>
<dbReference type="AlphaFoldDB" id="A0A7J5YNI7"/>
<accession>A0A7J5YNI7</accession>
<name>A0A7J5YNI7_DISMA</name>
<organism evidence="1 2">
    <name type="scientific">Dissostichus mawsoni</name>
    <name type="common">Antarctic cod</name>
    <dbReference type="NCBI Taxonomy" id="36200"/>
    <lineage>
        <taxon>Eukaryota</taxon>
        <taxon>Metazoa</taxon>
        <taxon>Chordata</taxon>
        <taxon>Craniata</taxon>
        <taxon>Vertebrata</taxon>
        <taxon>Euteleostomi</taxon>
        <taxon>Actinopterygii</taxon>
        <taxon>Neopterygii</taxon>
        <taxon>Teleostei</taxon>
        <taxon>Neoteleostei</taxon>
        <taxon>Acanthomorphata</taxon>
        <taxon>Eupercaria</taxon>
        <taxon>Perciformes</taxon>
        <taxon>Notothenioidei</taxon>
        <taxon>Nototheniidae</taxon>
        <taxon>Dissostichus</taxon>
    </lineage>
</organism>
<evidence type="ECO:0000313" key="1">
    <source>
        <dbReference type="EMBL" id="KAF3850960.1"/>
    </source>
</evidence>
<gene>
    <name evidence="1" type="ORF">F7725_012732</name>
</gene>
<dbReference type="EMBL" id="JAAKFY010000010">
    <property type="protein sequence ID" value="KAF3850960.1"/>
    <property type="molecule type" value="Genomic_DNA"/>
</dbReference>
<dbReference type="Proteomes" id="UP000518266">
    <property type="component" value="Unassembled WGS sequence"/>
</dbReference>
<evidence type="ECO:0000313" key="2">
    <source>
        <dbReference type="Proteomes" id="UP000518266"/>
    </source>
</evidence>
<comment type="caution">
    <text evidence="1">The sequence shown here is derived from an EMBL/GenBank/DDBJ whole genome shotgun (WGS) entry which is preliminary data.</text>
</comment>
<keyword evidence="2" id="KW-1185">Reference proteome</keyword>
<dbReference type="OrthoDB" id="5971719at2759"/>
<sequence length="103" mass="11415">MNNVPKEEIVLYCMACLESAKGQWGPFQRYYDPKTVGTSEDRSSGSGLETFAIMSKQTVNLDTYSLSLLTAKEDILNPRSSTNCLGGLSSDFQTMEDYKVSHS</sequence>